<accession>A0A059CPJ3</accession>
<dbReference type="Gramene" id="KCW80111">
    <property type="protein sequence ID" value="KCW80111"/>
    <property type="gene ID" value="EUGRSUZ_C01439"/>
</dbReference>
<evidence type="ECO:0000313" key="1">
    <source>
        <dbReference type="EMBL" id="KCW80111.1"/>
    </source>
</evidence>
<organism evidence="1">
    <name type="scientific">Eucalyptus grandis</name>
    <name type="common">Flooded gum</name>
    <dbReference type="NCBI Taxonomy" id="71139"/>
    <lineage>
        <taxon>Eukaryota</taxon>
        <taxon>Viridiplantae</taxon>
        <taxon>Streptophyta</taxon>
        <taxon>Embryophyta</taxon>
        <taxon>Tracheophyta</taxon>
        <taxon>Spermatophyta</taxon>
        <taxon>Magnoliopsida</taxon>
        <taxon>eudicotyledons</taxon>
        <taxon>Gunneridae</taxon>
        <taxon>Pentapetalae</taxon>
        <taxon>rosids</taxon>
        <taxon>malvids</taxon>
        <taxon>Myrtales</taxon>
        <taxon>Myrtaceae</taxon>
        <taxon>Myrtoideae</taxon>
        <taxon>Eucalypteae</taxon>
        <taxon>Eucalyptus</taxon>
    </lineage>
</organism>
<reference evidence="1" key="1">
    <citation type="submission" date="2013-07" db="EMBL/GenBank/DDBJ databases">
        <title>The genome of Eucalyptus grandis.</title>
        <authorList>
            <person name="Schmutz J."/>
            <person name="Hayes R."/>
            <person name="Myburg A."/>
            <person name="Tuskan G."/>
            <person name="Grattapaglia D."/>
            <person name="Rokhsar D.S."/>
        </authorList>
    </citation>
    <scope>NUCLEOTIDE SEQUENCE</scope>
    <source>
        <tissue evidence="1">Leaf extractions</tissue>
    </source>
</reference>
<dbReference type="InParanoid" id="A0A059CPJ3"/>
<protein>
    <submittedName>
        <fullName evidence="1">Uncharacterized protein</fullName>
    </submittedName>
</protein>
<name>A0A059CPJ3_EUCGR</name>
<sequence length="70" mass="7963">MQKIMTEGTYSIHQLIGKDIHSMRWARYNSSKPSPWAMAHPPLLSPTCISRTHKCPEARPCLARSLFISP</sequence>
<gene>
    <name evidence="1" type="ORF">EUGRSUZ_C01439</name>
</gene>
<dbReference type="AlphaFoldDB" id="A0A059CPJ3"/>
<proteinExistence type="predicted"/>
<dbReference type="EMBL" id="KK198755">
    <property type="protein sequence ID" value="KCW80111.1"/>
    <property type="molecule type" value="Genomic_DNA"/>
</dbReference>